<evidence type="ECO:0000256" key="4">
    <source>
        <dbReference type="ARBA" id="ARBA00022730"/>
    </source>
</evidence>
<evidence type="ECO:0000256" key="5">
    <source>
        <dbReference type="ARBA" id="ARBA00022884"/>
    </source>
</evidence>
<name>A0A1Z1MKQ5_9FLOR</name>
<dbReference type="GO" id="GO:0006412">
    <property type="term" value="P:translation"/>
    <property type="evidence" value="ECO:0007669"/>
    <property type="project" value="UniProtKB-UniRule"/>
</dbReference>
<evidence type="ECO:0000256" key="9">
    <source>
        <dbReference type="HAMAP-Rule" id="MF_01337"/>
    </source>
</evidence>
<dbReference type="PANTHER" id="PTHR12899:SF3">
    <property type="entry name" value="LARGE RIBOSOMAL SUBUNIT PROTEIN UL18M"/>
    <property type="match status" value="1"/>
</dbReference>
<keyword evidence="4 9" id="KW-0699">rRNA-binding</keyword>
<dbReference type="GO" id="GO:0022625">
    <property type="term" value="C:cytosolic large ribosomal subunit"/>
    <property type="evidence" value="ECO:0007669"/>
    <property type="project" value="TreeGrafter"/>
</dbReference>
<dbReference type="InterPro" id="IPR004389">
    <property type="entry name" value="Ribosomal_uL18_bac-type"/>
</dbReference>
<evidence type="ECO:0000256" key="8">
    <source>
        <dbReference type="ARBA" id="ARBA00035303"/>
    </source>
</evidence>
<dbReference type="GO" id="GO:0008097">
    <property type="term" value="F:5S rRNA binding"/>
    <property type="evidence" value="ECO:0007669"/>
    <property type="project" value="TreeGrafter"/>
</dbReference>
<evidence type="ECO:0000256" key="6">
    <source>
        <dbReference type="ARBA" id="ARBA00022980"/>
    </source>
</evidence>
<proteinExistence type="inferred from homology"/>
<dbReference type="GO" id="GO:0009507">
    <property type="term" value="C:chloroplast"/>
    <property type="evidence" value="ECO:0007669"/>
    <property type="project" value="UniProtKB-SubCell"/>
</dbReference>
<dbReference type="NCBIfam" id="TIGR00060">
    <property type="entry name" value="L18_bact"/>
    <property type="match status" value="1"/>
</dbReference>
<keyword evidence="10" id="KW-0934">Plastid</keyword>
<dbReference type="AlphaFoldDB" id="A0A1Z1MKQ5"/>
<dbReference type="PANTHER" id="PTHR12899">
    <property type="entry name" value="39S RIBOSOMAL PROTEIN L18, MITOCHONDRIAL"/>
    <property type="match status" value="1"/>
</dbReference>
<evidence type="ECO:0000256" key="1">
    <source>
        <dbReference type="ARBA" id="ARBA00003898"/>
    </source>
</evidence>
<keyword evidence="10" id="KW-0150">Chloroplast</keyword>
<accession>A0A1Z1MKQ5</accession>
<dbReference type="CDD" id="cd00432">
    <property type="entry name" value="Ribosomal_L18_L5e"/>
    <property type="match status" value="1"/>
</dbReference>
<evidence type="ECO:0000256" key="7">
    <source>
        <dbReference type="ARBA" id="ARBA00023274"/>
    </source>
</evidence>
<keyword evidence="5 9" id="KW-0694">RNA-binding</keyword>
<dbReference type="GO" id="GO:0003735">
    <property type="term" value="F:structural constituent of ribosome"/>
    <property type="evidence" value="ECO:0007669"/>
    <property type="project" value="InterPro"/>
</dbReference>
<comment type="similarity">
    <text evidence="2 9">Belongs to the universal ribosomal protein uL18 family.</text>
</comment>
<dbReference type="HAMAP" id="MF_01337_B">
    <property type="entry name" value="Ribosomal_uL18_B"/>
    <property type="match status" value="1"/>
</dbReference>
<dbReference type="Pfam" id="PF00861">
    <property type="entry name" value="Ribosomal_L18p"/>
    <property type="match status" value="1"/>
</dbReference>
<reference evidence="10" key="1">
    <citation type="journal article" date="2017" name="J. Phycol.">
        <title>Analysis of chloroplast genomes and a supermatrix inform reclassification of the Rhodomelaceae (Rhodophyta).</title>
        <authorList>
            <person name="Diaz-Tapia P."/>
            <person name="Maggs C.A."/>
            <person name="West J.A."/>
            <person name="Verbruggen H."/>
        </authorList>
    </citation>
    <scope>NUCLEOTIDE SEQUENCE</scope>
    <source>
        <strain evidence="10">PD1087</strain>
    </source>
</reference>
<sequence>MKIKGQLNRPRLYVFKSNKHIYANIIDDYNSKILTSYSTLSREIQNNKKQFANCETAKIVGKQIGNKLKQLGIKQIVFDRGSRIYHGQIKALADATRGEGINF</sequence>
<dbReference type="RefSeq" id="YP_009397494.1">
    <property type="nucleotide sequence ID" value="NC_035287.1"/>
</dbReference>
<geneLocation type="chloroplast" evidence="10"/>
<dbReference type="InterPro" id="IPR005484">
    <property type="entry name" value="Ribosomal_uL18_bac/plant/anim"/>
</dbReference>
<dbReference type="SUPFAM" id="SSF53137">
    <property type="entry name" value="Translational machinery components"/>
    <property type="match status" value="1"/>
</dbReference>
<comment type="function">
    <text evidence="1 9">Binds 5S rRNA, forms part of the central protuberance of the 50S subunit.</text>
</comment>
<dbReference type="EMBL" id="MF101443">
    <property type="protein sequence ID" value="ARW66680.1"/>
    <property type="molecule type" value="Genomic_DNA"/>
</dbReference>
<evidence type="ECO:0000256" key="3">
    <source>
        <dbReference type="ARBA" id="ARBA00011505"/>
    </source>
</evidence>
<evidence type="ECO:0000313" key="10">
    <source>
        <dbReference type="EMBL" id="ARW66680.1"/>
    </source>
</evidence>
<comment type="subcellular location">
    <subcellularLocation>
        <location evidence="9">Plastid</location>
        <location evidence="9">Chloroplast</location>
    </subcellularLocation>
</comment>
<evidence type="ECO:0000256" key="2">
    <source>
        <dbReference type="ARBA" id="ARBA00007116"/>
    </source>
</evidence>
<comment type="subunit">
    <text evidence="3 9">Part of the 50S ribosomal subunit; contacts the 5S rRNA.</text>
</comment>
<keyword evidence="6 9" id="KW-0689">Ribosomal protein</keyword>
<organism evidence="10">
    <name type="scientific">Dasyclonium flaccidum</name>
    <dbReference type="NCBI Taxonomy" id="2007274"/>
    <lineage>
        <taxon>Eukaryota</taxon>
        <taxon>Rhodophyta</taxon>
        <taxon>Florideophyceae</taxon>
        <taxon>Rhodymeniophycidae</taxon>
        <taxon>Ceramiales</taxon>
        <taxon>Rhodomelaceae</taxon>
        <taxon>Polyzonieae</taxon>
        <taxon>Dasyclonium</taxon>
    </lineage>
</organism>
<dbReference type="GeneID" id="33359860"/>
<protein>
    <recommendedName>
        <fullName evidence="8 9">Large ribosomal subunit protein uL18c</fullName>
    </recommendedName>
</protein>
<keyword evidence="7 9" id="KW-0687">Ribonucleoprotein</keyword>
<dbReference type="Gene3D" id="3.30.420.100">
    <property type="match status" value="1"/>
</dbReference>
<dbReference type="InterPro" id="IPR057268">
    <property type="entry name" value="Ribosomal_L18"/>
</dbReference>
<gene>
    <name evidence="9 10" type="primary">rpl18</name>
</gene>